<dbReference type="SFLD" id="SFLDS00003">
    <property type="entry name" value="Haloacid_Dehalogenase"/>
    <property type="match status" value="1"/>
</dbReference>
<evidence type="ECO:0000256" key="1">
    <source>
        <dbReference type="SAM" id="MobiDB-lite"/>
    </source>
</evidence>
<keyword evidence="3" id="KW-1185">Reference proteome</keyword>
<gene>
    <name evidence="2" type="ORF">RBR11_05825</name>
</gene>
<dbReference type="InterPro" id="IPR023214">
    <property type="entry name" value="HAD_sf"/>
</dbReference>
<dbReference type="EMBL" id="JAVFCB010000003">
    <property type="protein sequence ID" value="MDQ4213428.1"/>
    <property type="molecule type" value="Genomic_DNA"/>
</dbReference>
<accession>A0ABU0XE89</accession>
<sequence length="299" mass="30953">MTDVSALPADPSVRGSADPGRGRAAEAQGAAIRLIATDLDGTLLDETGHVTARTRAALDAARVAGIVVVPVTARQPIGLRAISEEAGFDGWALCGNGAYAIHLTTQERLFAEEIAVPVQQRIARELAERIPDLLYASVREAGEVFVAQEGYAEVAAHGDHKRDPATMGAVPLDEVLAAPSLKLVIRHRTIPTTEVFATLGELDPTGFEATLSGAPFVEVMAEGVTKATGLAQLCGSLGIDSSEVLAFGDALNDVAMLRWAGRSVAMANAEPDALAAATEVTLSSAEDGVAAVLERLLAG</sequence>
<dbReference type="EC" id="3.1.3.-" evidence="2"/>
<evidence type="ECO:0000313" key="3">
    <source>
        <dbReference type="Proteomes" id="UP001230289"/>
    </source>
</evidence>
<dbReference type="SUPFAM" id="SSF56784">
    <property type="entry name" value="HAD-like"/>
    <property type="match status" value="1"/>
</dbReference>
<organism evidence="2 3">
    <name type="scientific">Microbacterium capsulatum</name>
    <dbReference type="NCBI Taxonomy" id="3041921"/>
    <lineage>
        <taxon>Bacteria</taxon>
        <taxon>Bacillati</taxon>
        <taxon>Actinomycetota</taxon>
        <taxon>Actinomycetes</taxon>
        <taxon>Micrococcales</taxon>
        <taxon>Microbacteriaceae</taxon>
        <taxon>Microbacterium</taxon>
    </lineage>
</organism>
<dbReference type="Gene3D" id="3.40.50.1000">
    <property type="entry name" value="HAD superfamily/HAD-like"/>
    <property type="match status" value="1"/>
</dbReference>
<dbReference type="GO" id="GO:0016787">
    <property type="term" value="F:hydrolase activity"/>
    <property type="evidence" value="ECO:0007669"/>
    <property type="project" value="UniProtKB-KW"/>
</dbReference>
<feature type="region of interest" description="Disordered" evidence="1">
    <location>
        <begin position="1"/>
        <end position="22"/>
    </location>
</feature>
<dbReference type="NCBIfam" id="TIGR01484">
    <property type="entry name" value="HAD-SF-IIB"/>
    <property type="match status" value="1"/>
</dbReference>
<dbReference type="NCBIfam" id="TIGR00099">
    <property type="entry name" value="Cof-subfamily"/>
    <property type="match status" value="1"/>
</dbReference>
<dbReference type="PANTHER" id="PTHR10000:SF8">
    <property type="entry name" value="HAD SUPERFAMILY HYDROLASE-LIKE, TYPE 3"/>
    <property type="match status" value="1"/>
</dbReference>
<dbReference type="CDD" id="cd07516">
    <property type="entry name" value="HAD_Pase"/>
    <property type="match status" value="1"/>
</dbReference>
<dbReference type="RefSeq" id="WP_308488374.1">
    <property type="nucleotide sequence ID" value="NZ_JAVFCB010000003.1"/>
</dbReference>
<dbReference type="PANTHER" id="PTHR10000">
    <property type="entry name" value="PHOSPHOSERINE PHOSPHATASE"/>
    <property type="match status" value="1"/>
</dbReference>
<dbReference type="Pfam" id="PF08282">
    <property type="entry name" value="Hydrolase_3"/>
    <property type="match status" value="1"/>
</dbReference>
<dbReference type="Proteomes" id="UP001230289">
    <property type="component" value="Unassembled WGS sequence"/>
</dbReference>
<dbReference type="Gene3D" id="3.30.1240.10">
    <property type="match status" value="1"/>
</dbReference>
<protein>
    <submittedName>
        <fullName evidence="2">Cof-type HAD-IIB family hydrolase</fullName>
        <ecNumber evidence="2">3.1.3.-</ecNumber>
    </submittedName>
</protein>
<dbReference type="InterPro" id="IPR036412">
    <property type="entry name" value="HAD-like_sf"/>
</dbReference>
<dbReference type="InterPro" id="IPR000150">
    <property type="entry name" value="Cof"/>
</dbReference>
<evidence type="ECO:0000313" key="2">
    <source>
        <dbReference type="EMBL" id="MDQ4213428.1"/>
    </source>
</evidence>
<proteinExistence type="predicted"/>
<name>A0ABU0XE89_9MICO</name>
<reference evidence="2 3" key="1">
    <citation type="submission" date="2023-08" db="EMBL/GenBank/DDBJ databases">
        <title>Microbacterium sp. nov., isolated from a waste landfill.</title>
        <authorList>
            <person name="Wen W."/>
        </authorList>
    </citation>
    <scope>NUCLEOTIDE SEQUENCE [LARGE SCALE GENOMIC DNA]</scope>
    <source>
        <strain evidence="2 3">ASV81</strain>
    </source>
</reference>
<keyword evidence="2" id="KW-0378">Hydrolase</keyword>
<dbReference type="PROSITE" id="PS01229">
    <property type="entry name" value="COF_2"/>
    <property type="match status" value="1"/>
</dbReference>
<dbReference type="SFLD" id="SFLDG01140">
    <property type="entry name" value="C2.B:_Phosphomannomutase_and_P"/>
    <property type="match status" value="1"/>
</dbReference>
<comment type="caution">
    <text evidence="2">The sequence shown here is derived from an EMBL/GenBank/DDBJ whole genome shotgun (WGS) entry which is preliminary data.</text>
</comment>
<dbReference type="InterPro" id="IPR006379">
    <property type="entry name" value="HAD-SF_hydro_IIB"/>
</dbReference>